<evidence type="ECO:0000256" key="1">
    <source>
        <dbReference type="SAM" id="MobiDB-lite"/>
    </source>
</evidence>
<feature type="region of interest" description="Disordered" evidence="1">
    <location>
        <begin position="84"/>
        <end position="115"/>
    </location>
</feature>
<gene>
    <name evidence="2" type="ORF">P7K49_036279</name>
</gene>
<dbReference type="EMBL" id="JASSZA010000021">
    <property type="protein sequence ID" value="KAK2084979.1"/>
    <property type="molecule type" value="Genomic_DNA"/>
</dbReference>
<name>A0ABQ9TJN1_SAGOE</name>
<comment type="caution">
    <text evidence="2">The sequence shown here is derived from an EMBL/GenBank/DDBJ whole genome shotgun (WGS) entry which is preliminary data.</text>
</comment>
<evidence type="ECO:0000313" key="3">
    <source>
        <dbReference type="Proteomes" id="UP001266305"/>
    </source>
</evidence>
<sequence>MPHLTGLNLQSHATRFLPKPSDPEASGQSRRGYPPQGLKRPPHPADRNRKICSESHRGSLFPWGRLGHRRQQFPVQLRDPLPQSAQVAVGRRGTPMRMRKRRFTIRSSHPSFQSQ</sequence>
<feature type="region of interest" description="Disordered" evidence="1">
    <location>
        <begin position="1"/>
        <end position="58"/>
    </location>
</feature>
<feature type="compositionally biased region" description="Basic and acidic residues" evidence="1">
    <location>
        <begin position="43"/>
        <end position="57"/>
    </location>
</feature>
<evidence type="ECO:0000313" key="2">
    <source>
        <dbReference type="EMBL" id="KAK2084979.1"/>
    </source>
</evidence>
<dbReference type="Proteomes" id="UP001266305">
    <property type="component" value="Unassembled WGS sequence"/>
</dbReference>
<reference evidence="2 3" key="1">
    <citation type="submission" date="2023-05" db="EMBL/GenBank/DDBJ databases">
        <title>B98-5 Cell Line De Novo Hybrid Assembly: An Optical Mapping Approach.</title>
        <authorList>
            <person name="Kananen K."/>
            <person name="Auerbach J.A."/>
            <person name="Kautto E."/>
            <person name="Blachly J.S."/>
        </authorList>
    </citation>
    <scope>NUCLEOTIDE SEQUENCE [LARGE SCALE GENOMIC DNA]</scope>
    <source>
        <strain evidence="2">B95-8</strain>
        <tissue evidence="2">Cell line</tissue>
    </source>
</reference>
<protein>
    <submittedName>
        <fullName evidence="2">Uncharacterized protein</fullName>
    </submittedName>
</protein>
<accession>A0ABQ9TJN1</accession>
<proteinExistence type="predicted"/>
<keyword evidence="3" id="KW-1185">Reference proteome</keyword>
<feature type="compositionally biased region" description="Polar residues" evidence="1">
    <location>
        <begin position="105"/>
        <end position="115"/>
    </location>
</feature>
<organism evidence="2 3">
    <name type="scientific">Saguinus oedipus</name>
    <name type="common">Cotton-top tamarin</name>
    <name type="synonym">Oedipomidas oedipus</name>
    <dbReference type="NCBI Taxonomy" id="9490"/>
    <lineage>
        <taxon>Eukaryota</taxon>
        <taxon>Metazoa</taxon>
        <taxon>Chordata</taxon>
        <taxon>Craniata</taxon>
        <taxon>Vertebrata</taxon>
        <taxon>Euteleostomi</taxon>
        <taxon>Mammalia</taxon>
        <taxon>Eutheria</taxon>
        <taxon>Euarchontoglires</taxon>
        <taxon>Primates</taxon>
        <taxon>Haplorrhini</taxon>
        <taxon>Platyrrhini</taxon>
        <taxon>Cebidae</taxon>
        <taxon>Callitrichinae</taxon>
        <taxon>Saguinus</taxon>
    </lineage>
</organism>